<dbReference type="Pfam" id="PF02446">
    <property type="entry name" value="Glyco_hydro_77"/>
    <property type="match status" value="1"/>
</dbReference>
<dbReference type="SMART" id="SM01065">
    <property type="entry name" value="CBM_2"/>
    <property type="match status" value="2"/>
</dbReference>
<dbReference type="InterPro" id="IPR002044">
    <property type="entry name" value="CBM20"/>
</dbReference>
<protein>
    <recommendedName>
        <fullName evidence="5">4-alpha-glucanotransferase</fullName>
        <ecNumber evidence="4">2.4.1.25</ecNumber>
    </recommendedName>
    <alternativeName>
        <fullName evidence="10">Amylomaltase</fullName>
    </alternativeName>
    <alternativeName>
        <fullName evidence="11">Disproportionating enzyme</fullName>
    </alternativeName>
</protein>
<dbReference type="EMBL" id="FMMM01000070">
    <property type="protein sequence ID" value="SCQ23405.1"/>
    <property type="molecule type" value="Genomic_DNA"/>
</dbReference>
<dbReference type="AlphaFoldDB" id="A0A1D3UTK7"/>
<evidence type="ECO:0000256" key="4">
    <source>
        <dbReference type="ARBA" id="ARBA00012560"/>
    </source>
</evidence>
<dbReference type="InterPro" id="IPR013783">
    <property type="entry name" value="Ig-like_fold"/>
</dbReference>
<dbReference type="OrthoDB" id="9811841at2"/>
<keyword evidence="7 13" id="KW-0328">Glycosyltransferase</keyword>
<evidence type="ECO:0000313" key="13">
    <source>
        <dbReference type="EMBL" id="SCQ23405.1"/>
    </source>
</evidence>
<dbReference type="Gene3D" id="3.20.20.80">
    <property type="entry name" value="Glycosidases"/>
    <property type="match status" value="2"/>
</dbReference>
<keyword evidence="9" id="KW-0119">Carbohydrate metabolism</keyword>
<comment type="similarity">
    <text evidence="3">Belongs to the disproportionating enzyme family.</text>
</comment>
<dbReference type="Proteomes" id="UP000182057">
    <property type="component" value="Unassembled WGS sequence"/>
</dbReference>
<dbReference type="GO" id="GO:2001070">
    <property type="term" value="F:starch binding"/>
    <property type="evidence" value="ECO:0007669"/>
    <property type="project" value="InterPro"/>
</dbReference>
<evidence type="ECO:0000256" key="1">
    <source>
        <dbReference type="ARBA" id="ARBA00000439"/>
    </source>
</evidence>
<dbReference type="EC" id="2.4.1.25" evidence="4"/>
<dbReference type="InterPro" id="IPR003385">
    <property type="entry name" value="Glyco_hydro_77"/>
</dbReference>
<dbReference type="Gene3D" id="2.60.40.10">
    <property type="entry name" value="Immunoglobulins"/>
    <property type="match status" value="2"/>
</dbReference>
<feature type="domain" description="CBM20" evidence="12">
    <location>
        <begin position="124"/>
        <end position="239"/>
    </location>
</feature>
<dbReference type="RefSeq" id="WP_074450088.1">
    <property type="nucleotide sequence ID" value="NZ_FMMM01000070.1"/>
</dbReference>
<dbReference type="PANTHER" id="PTHR32518:SF3">
    <property type="entry name" value="4-ALPHA-GLUCANOTRANSFERASE"/>
    <property type="match status" value="1"/>
</dbReference>
<keyword evidence="8 13" id="KW-0808">Transferase</keyword>
<comment type="subcellular location">
    <subcellularLocation>
        <location evidence="2">Cytoplasm</location>
    </subcellularLocation>
</comment>
<reference evidence="13 14" key="1">
    <citation type="submission" date="2016-09" db="EMBL/GenBank/DDBJ databases">
        <authorList>
            <person name="Capua I."/>
            <person name="De Benedictis P."/>
            <person name="Joannis T."/>
            <person name="Lombin L.H."/>
            <person name="Cattoli G."/>
        </authorList>
    </citation>
    <scope>NUCLEOTIDE SEQUENCE [LARGE SCALE GENOMIC DNA]</scope>
    <source>
        <strain evidence="13 14">UB20</strain>
    </source>
</reference>
<evidence type="ECO:0000256" key="8">
    <source>
        <dbReference type="ARBA" id="ARBA00022679"/>
    </source>
</evidence>
<dbReference type="PROSITE" id="PS51166">
    <property type="entry name" value="CBM20"/>
    <property type="match status" value="1"/>
</dbReference>
<dbReference type="GO" id="GO:0005975">
    <property type="term" value="P:carbohydrate metabolic process"/>
    <property type="evidence" value="ECO:0007669"/>
    <property type="project" value="InterPro"/>
</dbReference>
<dbReference type="GO" id="GO:0005737">
    <property type="term" value="C:cytoplasm"/>
    <property type="evidence" value="ECO:0007669"/>
    <property type="project" value="UniProtKB-SubCell"/>
</dbReference>
<evidence type="ECO:0000256" key="11">
    <source>
        <dbReference type="ARBA" id="ARBA00031501"/>
    </source>
</evidence>
<organism evidence="13 14">
    <name type="scientific">Tannerella forsythia</name>
    <name type="common">Bacteroides forsythus</name>
    <dbReference type="NCBI Taxonomy" id="28112"/>
    <lineage>
        <taxon>Bacteria</taxon>
        <taxon>Pseudomonadati</taxon>
        <taxon>Bacteroidota</taxon>
        <taxon>Bacteroidia</taxon>
        <taxon>Bacteroidales</taxon>
        <taxon>Tannerellaceae</taxon>
        <taxon>Tannerella</taxon>
    </lineage>
</organism>
<evidence type="ECO:0000256" key="6">
    <source>
        <dbReference type="ARBA" id="ARBA00022490"/>
    </source>
</evidence>
<dbReference type="SUPFAM" id="SSF49452">
    <property type="entry name" value="Starch-binding domain-like"/>
    <property type="match status" value="2"/>
</dbReference>
<dbReference type="InterPro" id="IPR017853">
    <property type="entry name" value="GH"/>
</dbReference>
<gene>
    <name evidence="13" type="primary">malQ</name>
    <name evidence="13" type="ORF">TFUB20_02035</name>
</gene>
<evidence type="ECO:0000256" key="7">
    <source>
        <dbReference type="ARBA" id="ARBA00022676"/>
    </source>
</evidence>
<evidence type="ECO:0000313" key="14">
    <source>
        <dbReference type="Proteomes" id="UP000182057"/>
    </source>
</evidence>
<sequence length="897" mass="104811">MNISFHISFRASSQQRMCVCGSIPELGCNEPVMAKEMACADGEHWSLRLEIPDDMTEIEYHYLLRDADRKVTPEPWRRKHRIAFDRTAASYCLYDYWREEPTNIALYTSAFTKNLFAHNGSEPIHEQPDRSLIIRVPNPRVRKNQRVALAGNQACLGHWDTTQAKLLCPSGAAEWEVCLNADEISYPFEYKFFVCDETKRVCHWEKGDNRVLAKTPSATCEVTVISEYPYREDLPEWKGAGTVIPVFSLRSEQSFGVGDLHDLRLLIDWAKQTQQCVIQVLPMNDTTRTHTWKDSYPYSAISMYALHPMYISLYSMGTLNDPDRMAYFRKKQIALNEKEEVDYEAVERYKTTYCRAFFEQEGAAILSGCDFKRFLENNRKWLTPYAAFCYLRDQYHTADFSQWGKDAIYSPLRIEKLCAENSPAYPEISYVYFLQYVLHSQFQAVSNHARRKGIILKGDLPIGIHRTSVEAWTDTRYFNMNGQAGAPPDDFSAMGQNWSFPTYNWEVMEEDGFTWWKKRFGKMSDYFDSFRIDHILGFFRIWEIPLDYVQGLCGHFRPALPLTAGEIESYGLAFKKEYTLAIIHRKYLPELFGEQTVTVTDHYLFPMDAEHMMLNPFCDTQRKIQRLFKGKEDNVSQQIQSGLYALANEVLFLEDPYEPGKYHPRISSSKSHRYQELTETEQTAFDKLYAYFFYERHHDFWKTTALSRLRPLVATTEMLVCGEDLGMIPDSVHEVMEELHILSLELGRISKVFGQEFTDLKTAPYNSVCTTSTHDMSPLRTWWEEDPKRTQRYAEFVLKETEAPPKECTPEIAERIIAEHLHAHSILTIFPLQDWLAIDHYLRRKDASQERINLPADPDHYWRYRIHIPLEQLLQASEFNQKIRAMLSKSHRTNTIT</sequence>
<evidence type="ECO:0000256" key="10">
    <source>
        <dbReference type="ARBA" id="ARBA00031423"/>
    </source>
</evidence>
<evidence type="ECO:0000256" key="3">
    <source>
        <dbReference type="ARBA" id="ARBA00005684"/>
    </source>
</evidence>
<dbReference type="SUPFAM" id="SSF51445">
    <property type="entry name" value="(Trans)glycosidases"/>
    <property type="match status" value="1"/>
</dbReference>
<evidence type="ECO:0000256" key="5">
    <source>
        <dbReference type="ARBA" id="ARBA00020295"/>
    </source>
</evidence>
<evidence type="ECO:0000259" key="12">
    <source>
        <dbReference type="PROSITE" id="PS51166"/>
    </source>
</evidence>
<accession>A0A1D3UTK7</accession>
<proteinExistence type="inferred from homology"/>
<keyword evidence="6" id="KW-0963">Cytoplasm</keyword>
<comment type="catalytic activity">
    <reaction evidence="1">
        <text>Transfers a segment of a (1-&gt;4)-alpha-D-glucan to a new position in an acceptor, which may be glucose or a (1-&gt;4)-alpha-D-glucan.</text>
        <dbReference type="EC" id="2.4.1.25"/>
    </reaction>
</comment>
<dbReference type="InterPro" id="IPR013784">
    <property type="entry name" value="Carb-bd-like_fold"/>
</dbReference>
<evidence type="ECO:0000256" key="2">
    <source>
        <dbReference type="ARBA" id="ARBA00004496"/>
    </source>
</evidence>
<dbReference type="Pfam" id="PF00686">
    <property type="entry name" value="CBM_20"/>
    <property type="match status" value="2"/>
</dbReference>
<dbReference type="GO" id="GO:0004134">
    <property type="term" value="F:4-alpha-glucanotransferase activity"/>
    <property type="evidence" value="ECO:0007669"/>
    <property type="project" value="UniProtKB-EC"/>
</dbReference>
<evidence type="ECO:0000256" key="9">
    <source>
        <dbReference type="ARBA" id="ARBA00023277"/>
    </source>
</evidence>
<name>A0A1D3UTK7_TANFO</name>
<dbReference type="PANTHER" id="PTHR32518">
    <property type="match status" value="1"/>
</dbReference>